<dbReference type="EMBL" id="JAHVAH010000001">
    <property type="protein sequence ID" value="MBW0143744.1"/>
    <property type="molecule type" value="Genomic_DNA"/>
</dbReference>
<keyword evidence="2" id="KW-1185">Reference proteome</keyword>
<sequence>MADPLPDTLLLVQTRRMPTGEIDGELMALDAAAGDVLGLDVIGTQLWGLAKEPVTLGAMIDWALQHYDVAREAAETDIRRFVGDLLDAGLLERAQ</sequence>
<dbReference type="Pfam" id="PF05402">
    <property type="entry name" value="PqqD"/>
    <property type="match status" value="1"/>
</dbReference>
<protein>
    <submittedName>
        <fullName evidence="1">PqqD family protein</fullName>
    </submittedName>
</protein>
<evidence type="ECO:0000313" key="2">
    <source>
        <dbReference type="Proteomes" id="UP000698028"/>
    </source>
</evidence>
<accession>A0ABS6V2F7</accession>
<dbReference type="InterPro" id="IPR008792">
    <property type="entry name" value="PQQD"/>
</dbReference>
<comment type="caution">
    <text evidence="1">The sequence shown here is derived from an EMBL/GenBank/DDBJ whole genome shotgun (WGS) entry which is preliminary data.</text>
</comment>
<dbReference type="RefSeq" id="WP_218631811.1">
    <property type="nucleotide sequence ID" value="NZ_JAHVAH010000001.1"/>
</dbReference>
<organism evidence="1 2">
    <name type="scientific">Sphingomicrobium clamense</name>
    <dbReference type="NCBI Taxonomy" id="2851013"/>
    <lineage>
        <taxon>Bacteria</taxon>
        <taxon>Pseudomonadati</taxon>
        <taxon>Pseudomonadota</taxon>
        <taxon>Alphaproteobacteria</taxon>
        <taxon>Sphingomonadales</taxon>
        <taxon>Sphingomonadaceae</taxon>
        <taxon>Sphingomicrobium</taxon>
    </lineage>
</organism>
<reference evidence="1 2" key="1">
    <citation type="submission" date="2021-07" db="EMBL/GenBank/DDBJ databases">
        <title>The draft genome sequence of Sphingomicrobium sp. B8.</title>
        <authorList>
            <person name="Mu L."/>
        </authorList>
    </citation>
    <scope>NUCLEOTIDE SEQUENCE [LARGE SCALE GENOMIC DNA]</scope>
    <source>
        <strain evidence="1 2">B8</strain>
    </source>
</reference>
<gene>
    <name evidence="1" type="ORF">KTQ36_00335</name>
</gene>
<proteinExistence type="predicted"/>
<dbReference type="Proteomes" id="UP000698028">
    <property type="component" value="Unassembled WGS sequence"/>
</dbReference>
<name>A0ABS6V2F7_9SPHN</name>
<evidence type="ECO:0000313" key="1">
    <source>
        <dbReference type="EMBL" id="MBW0143744.1"/>
    </source>
</evidence>